<reference evidence="2" key="1">
    <citation type="submission" date="2024-01" db="EMBL/GenBank/DDBJ databases">
        <title>First draft genome sequence data of TA4-1, the type strain of Gram-positive actinobacterium Streptomyces chiangmaiensis.</title>
        <authorList>
            <person name="Yasawong M."/>
            <person name="Nantapong N."/>
        </authorList>
    </citation>
    <scope>NUCLEOTIDE SEQUENCE</scope>
    <source>
        <strain evidence="2">TA4-1</strain>
    </source>
</reference>
<proteinExistence type="predicted"/>
<keyword evidence="3" id="KW-1185">Reference proteome</keyword>
<evidence type="ECO:0000313" key="3">
    <source>
        <dbReference type="Proteomes" id="UP001333996"/>
    </source>
</evidence>
<dbReference type="Proteomes" id="UP001333996">
    <property type="component" value="Unassembled WGS sequence"/>
</dbReference>
<comment type="caution">
    <text evidence="2">The sequence shown here is derived from an EMBL/GenBank/DDBJ whole genome shotgun (WGS) entry which is preliminary data.</text>
</comment>
<name>A0ABU7FMK7_9ACTN</name>
<dbReference type="EMBL" id="JAYWVC010000105">
    <property type="protein sequence ID" value="MED7825356.1"/>
    <property type="molecule type" value="Genomic_DNA"/>
</dbReference>
<feature type="non-terminal residue" evidence="2">
    <location>
        <position position="1"/>
    </location>
</feature>
<feature type="region of interest" description="Disordered" evidence="1">
    <location>
        <begin position="1"/>
        <end position="44"/>
    </location>
</feature>
<sequence>EQYQGPVPEPREPSPEDTGSFPIPVTGNRMRELGEGGGTPEPTEESYYQVFKQSINGSYPTPREFIDNVEAEFGKSLASDEAKRMVSRFTNRHTAELEEDHIA</sequence>
<organism evidence="2 3">
    <name type="scientific">Streptomyces chiangmaiensis</name>
    <dbReference type="NCBI Taxonomy" id="766497"/>
    <lineage>
        <taxon>Bacteria</taxon>
        <taxon>Bacillati</taxon>
        <taxon>Actinomycetota</taxon>
        <taxon>Actinomycetes</taxon>
        <taxon>Kitasatosporales</taxon>
        <taxon>Streptomycetaceae</taxon>
        <taxon>Streptomyces</taxon>
    </lineage>
</organism>
<protein>
    <submittedName>
        <fullName evidence="2">Uncharacterized protein</fullName>
    </submittedName>
</protein>
<accession>A0ABU7FMK7</accession>
<evidence type="ECO:0000256" key="1">
    <source>
        <dbReference type="SAM" id="MobiDB-lite"/>
    </source>
</evidence>
<evidence type="ECO:0000313" key="2">
    <source>
        <dbReference type="EMBL" id="MED7825356.1"/>
    </source>
</evidence>
<gene>
    <name evidence="2" type="ORF">VXC91_26045</name>
</gene>